<proteinExistence type="predicted"/>
<evidence type="ECO:0000313" key="2">
    <source>
        <dbReference type="Proteomes" id="UP001066276"/>
    </source>
</evidence>
<dbReference type="AlphaFoldDB" id="A0AAV7M4V3"/>
<name>A0AAV7M4V3_PLEWA</name>
<gene>
    <name evidence="1" type="ORF">NDU88_003637</name>
</gene>
<organism evidence="1 2">
    <name type="scientific">Pleurodeles waltl</name>
    <name type="common">Iberian ribbed newt</name>
    <dbReference type="NCBI Taxonomy" id="8319"/>
    <lineage>
        <taxon>Eukaryota</taxon>
        <taxon>Metazoa</taxon>
        <taxon>Chordata</taxon>
        <taxon>Craniata</taxon>
        <taxon>Vertebrata</taxon>
        <taxon>Euteleostomi</taxon>
        <taxon>Amphibia</taxon>
        <taxon>Batrachia</taxon>
        <taxon>Caudata</taxon>
        <taxon>Salamandroidea</taxon>
        <taxon>Salamandridae</taxon>
        <taxon>Pleurodelinae</taxon>
        <taxon>Pleurodeles</taxon>
    </lineage>
</organism>
<accession>A0AAV7M4V3</accession>
<keyword evidence="2" id="KW-1185">Reference proteome</keyword>
<evidence type="ECO:0000313" key="1">
    <source>
        <dbReference type="EMBL" id="KAJ1098527.1"/>
    </source>
</evidence>
<comment type="caution">
    <text evidence="1">The sequence shown here is derived from an EMBL/GenBank/DDBJ whole genome shotgun (WGS) entry which is preliminary data.</text>
</comment>
<dbReference type="Proteomes" id="UP001066276">
    <property type="component" value="Chromosome 10"/>
</dbReference>
<dbReference type="EMBL" id="JANPWB010000014">
    <property type="protein sequence ID" value="KAJ1098527.1"/>
    <property type="molecule type" value="Genomic_DNA"/>
</dbReference>
<reference evidence="1" key="1">
    <citation type="journal article" date="2022" name="bioRxiv">
        <title>Sequencing and chromosome-scale assembly of the giantPleurodeles waltlgenome.</title>
        <authorList>
            <person name="Brown T."/>
            <person name="Elewa A."/>
            <person name="Iarovenko S."/>
            <person name="Subramanian E."/>
            <person name="Araus A.J."/>
            <person name="Petzold A."/>
            <person name="Susuki M."/>
            <person name="Suzuki K.-i.T."/>
            <person name="Hayashi T."/>
            <person name="Toyoda A."/>
            <person name="Oliveira C."/>
            <person name="Osipova E."/>
            <person name="Leigh N.D."/>
            <person name="Simon A."/>
            <person name="Yun M.H."/>
        </authorList>
    </citation>
    <scope>NUCLEOTIDE SEQUENCE</scope>
    <source>
        <strain evidence="1">20211129_DDA</strain>
        <tissue evidence="1">Liver</tissue>
    </source>
</reference>
<sequence length="68" mass="7406">MEEERCRRRASGPGVWVEAARGVPRERCCAFRCSLRGTVATGPGLPLEGEPVGAQERGLVGAWKTYKC</sequence>
<protein>
    <submittedName>
        <fullName evidence="1">Uncharacterized protein</fullName>
    </submittedName>
</protein>